<evidence type="ECO:0000256" key="9">
    <source>
        <dbReference type="ARBA" id="ARBA00022827"/>
    </source>
</evidence>
<evidence type="ECO:0000256" key="14">
    <source>
        <dbReference type="ARBA" id="ARBA00023014"/>
    </source>
</evidence>
<dbReference type="GO" id="GO:0046872">
    <property type="term" value="F:metal ion binding"/>
    <property type="evidence" value="ECO:0007669"/>
    <property type="project" value="UniProtKB-KW"/>
</dbReference>
<dbReference type="PANTHER" id="PTHR10617:SF107">
    <property type="entry name" value="ELECTRON TRANSFER FLAVOPROTEIN-UBIQUINONE OXIDOREDUCTASE, MITOCHONDRIAL"/>
    <property type="match status" value="1"/>
</dbReference>
<evidence type="ECO:0000256" key="2">
    <source>
        <dbReference type="ARBA" id="ARBA00002819"/>
    </source>
</evidence>
<dbReference type="SUPFAM" id="SSF54862">
    <property type="entry name" value="4Fe-4S ferredoxins"/>
    <property type="match status" value="1"/>
</dbReference>
<comment type="subcellular location">
    <subcellularLocation>
        <location evidence="3">Mitochondrion inner membrane</location>
    </subcellularLocation>
</comment>
<evidence type="ECO:0000256" key="7">
    <source>
        <dbReference type="ARBA" id="ARBA00022723"/>
    </source>
</evidence>
<evidence type="ECO:0000313" key="22">
    <source>
        <dbReference type="EMBL" id="KXS10148.1"/>
    </source>
</evidence>
<feature type="domain" description="ETF-QO/FixX C-terminal" evidence="20">
    <location>
        <begin position="491"/>
        <end position="609"/>
    </location>
</feature>
<proteinExistence type="inferred from homology"/>
<keyword evidence="9 19" id="KW-0274">FAD</keyword>
<dbReference type="Gene3D" id="3.50.50.60">
    <property type="entry name" value="FAD/NAD(P)-binding domain"/>
    <property type="match status" value="1"/>
</dbReference>
<evidence type="ECO:0000256" key="6">
    <source>
        <dbReference type="ARBA" id="ARBA00022630"/>
    </source>
</evidence>
<evidence type="ECO:0000259" key="21">
    <source>
        <dbReference type="Pfam" id="PF21162"/>
    </source>
</evidence>
<organism evidence="22 23">
    <name type="scientific">Gonapodya prolifera (strain JEL478)</name>
    <name type="common">Monoblepharis prolifera</name>
    <dbReference type="NCBI Taxonomy" id="1344416"/>
    <lineage>
        <taxon>Eukaryota</taxon>
        <taxon>Fungi</taxon>
        <taxon>Fungi incertae sedis</taxon>
        <taxon>Chytridiomycota</taxon>
        <taxon>Chytridiomycota incertae sedis</taxon>
        <taxon>Monoblepharidomycetes</taxon>
        <taxon>Monoblepharidales</taxon>
        <taxon>Gonapodyaceae</taxon>
        <taxon>Gonapodya</taxon>
    </lineage>
</organism>
<keyword evidence="23" id="KW-1185">Reference proteome</keyword>
<keyword evidence="15 19" id="KW-0830">Ubiquinone</keyword>
<evidence type="ECO:0000256" key="1">
    <source>
        <dbReference type="ARBA" id="ARBA00001974"/>
    </source>
</evidence>
<evidence type="ECO:0000256" key="12">
    <source>
        <dbReference type="ARBA" id="ARBA00023002"/>
    </source>
</evidence>
<evidence type="ECO:0000313" key="23">
    <source>
        <dbReference type="Proteomes" id="UP000070544"/>
    </source>
</evidence>
<evidence type="ECO:0000256" key="3">
    <source>
        <dbReference type="ARBA" id="ARBA00004273"/>
    </source>
</evidence>
<comment type="cofactor">
    <cofactor evidence="19">
        <name>[4Fe-4S] cluster</name>
        <dbReference type="ChEBI" id="CHEBI:49883"/>
    </cofactor>
    <text evidence="19">Binds 1 [4Fe-4S] cluster.</text>
</comment>
<dbReference type="OrthoDB" id="437331at2759"/>
<feature type="domain" description="ETF-QO/FixC ubiquinone-binding" evidence="21">
    <location>
        <begin position="248"/>
        <end position="343"/>
    </location>
</feature>
<comment type="catalytic activity">
    <reaction evidence="18 19">
        <text>a ubiquinone + reduced [electron-transfer flavoprotein] = a ubiquinol + oxidized [electron-transfer flavoprotein] + H(+)</text>
        <dbReference type="Rhea" id="RHEA:24052"/>
        <dbReference type="Rhea" id="RHEA-COMP:9565"/>
        <dbReference type="Rhea" id="RHEA-COMP:9566"/>
        <dbReference type="Rhea" id="RHEA-COMP:10685"/>
        <dbReference type="Rhea" id="RHEA-COMP:10686"/>
        <dbReference type="ChEBI" id="CHEBI:15378"/>
        <dbReference type="ChEBI" id="CHEBI:16389"/>
        <dbReference type="ChEBI" id="CHEBI:17976"/>
        <dbReference type="ChEBI" id="CHEBI:57692"/>
        <dbReference type="ChEBI" id="CHEBI:58307"/>
        <dbReference type="EC" id="1.5.5.1"/>
    </reaction>
</comment>
<keyword evidence="6 19" id="KW-0285">Flavoprotein</keyword>
<dbReference type="Pfam" id="PF05187">
    <property type="entry name" value="Fer4_ETF_QO"/>
    <property type="match status" value="1"/>
</dbReference>
<dbReference type="SUPFAM" id="SSF54373">
    <property type="entry name" value="FAD-linked reductases, C-terminal domain"/>
    <property type="match status" value="1"/>
</dbReference>
<keyword evidence="13 19" id="KW-0408">Iron</keyword>
<dbReference type="FunFam" id="3.30.70.20:FF:000015">
    <property type="entry name" value="Electron transfer flavoprotein-ubiquinone oxidoreductase"/>
    <property type="match status" value="1"/>
</dbReference>
<evidence type="ECO:0000256" key="13">
    <source>
        <dbReference type="ARBA" id="ARBA00023004"/>
    </source>
</evidence>
<evidence type="ECO:0000256" key="5">
    <source>
        <dbReference type="ARBA" id="ARBA00022448"/>
    </source>
</evidence>
<keyword evidence="17" id="KW-0472">Membrane</keyword>
<accession>A0A139A0K1</accession>
<keyword evidence="5 19" id="KW-0813">Transport</keyword>
<keyword evidence="16" id="KW-0496">Mitochondrion</keyword>
<dbReference type="EC" id="1.5.5.1" evidence="19"/>
<comment type="function">
    <text evidence="2 19">Accepts electrons from ETF and reduces ubiquinone.</text>
</comment>
<evidence type="ECO:0000256" key="15">
    <source>
        <dbReference type="ARBA" id="ARBA00023075"/>
    </source>
</evidence>
<dbReference type="InterPro" id="IPR036188">
    <property type="entry name" value="FAD/NAD-bd_sf"/>
</dbReference>
<dbReference type="SUPFAM" id="SSF51905">
    <property type="entry name" value="FAD/NAD(P)-binding domain"/>
    <property type="match status" value="1"/>
</dbReference>
<dbReference type="GO" id="GO:0051539">
    <property type="term" value="F:4 iron, 4 sulfur cluster binding"/>
    <property type="evidence" value="ECO:0007669"/>
    <property type="project" value="UniProtKB-UniRule"/>
</dbReference>
<keyword evidence="11 19" id="KW-0249">Electron transport</keyword>
<comment type="similarity">
    <text evidence="4">Belongs to the ETF-QO/FixC family.</text>
</comment>
<dbReference type="EMBL" id="KQ965836">
    <property type="protein sequence ID" value="KXS10148.1"/>
    <property type="molecule type" value="Genomic_DNA"/>
</dbReference>
<name>A0A139A0K1_GONPJ</name>
<evidence type="ECO:0000256" key="19">
    <source>
        <dbReference type="RuleBase" id="RU366068"/>
    </source>
</evidence>
<evidence type="ECO:0000256" key="18">
    <source>
        <dbReference type="ARBA" id="ARBA00052682"/>
    </source>
</evidence>
<dbReference type="PRINTS" id="PR00420">
    <property type="entry name" value="RNGMNOXGNASE"/>
</dbReference>
<dbReference type="Proteomes" id="UP000070544">
    <property type="component" value="Unassembled WGS sequence"/>
</dbReference>
<dbReference type="Gene3D" id="3.30.70.20">
    <property type="match status" value="1"/>
</dbReference>
<dbReference type="Pfam" id="PF13450">
    <property type="entry name" value="NAD_binding_8"/>
    <property type="match status" value="1"/>
</dbReference>
<dbReference type="STRING" id="1344416.A0A139A0K1"/>
<evidence type="ECO:0000256" key="16">
    <source>
        <dbReference type="ARBA" id="ARBA00023128"/>
    </source>
</evidence>
<comment type="cofactor">
    <cofactor evidence="1 19">
        <name>FAD</name>
        <dbReference type="ChEBI" id="CHEBI:57692"/>
    </cofactor>
</comment>
<evidence type="ECO:0000259" key="20">
    <source>
        <dbReference type="Pfam" id="PF05187"/>
    </source>
</evidence>
<dbReference type="GO" id="GO:0005743">
    <property type="term" value="C:mitochondrial inner membrane"/>
    <property type="evidence" value="ECO:0007669"/>
    <property type="project" value="UniProtKB-SubCell"/>
</dbReference>
<dbReference type="InterPro" id="IPR007859">
    <property type="entry name" value="ETF-QO/FixX_C"/>
</dbReference>
<dbReference type="Pfam" id="PF21162">
    <property type="entry name" value="ETFQO_UQ-bd"/>
    <property type="match status" value="1"/>
</dbReference>
<protein>
    <recommendedName>
        <fullName evidence="19">Electron transfer flavoprotein-ubiquinone oxidoreductase</fullName>
        <shortName evidence="19">ETF-QO</shortName>
        <ecNumber evidence="19">1.5.5.1</ecNumber>
    </recommendedName>
</protein>
<evidence type="ECO:0000256" key="11">
    <source>
        <dbReference type="ARBA" id="ARBA00022982"/>
    </source>
</evidence>
<dbReference type="OMA" id="INFQNCV"/>
<evidence type="ECO:0000256" key="17">
    <source>
        <dbReference type="ARBA" id="ARBA00023136"/>
    </source>
</evidence>
<keyword evidence="12 19" id="KW-0560">Oxidoreductase</keyword>
<dbReference type="Gene3D" id="3.30.9.90">
    <property type="match status" value="1"/>
</dbReference>
<dbReference type="InterPro" id="IPR040156">
    <property type="entry name" value="ETF-QO"/>
</dbReference>
<dbReference type="InterPro" id="IPR049398">
    <property type="entry name" value="ETF-QO/FixC_UQ-bd"/>
</dbReference>
<dbReference type="GO" id="GO:0004174">
    <property type="term" value="F:electron-transferring-flavoprotein dehydrogenase activity"/>
    <property type="evidence" value="ECO:0007669"/>
    <property type="project" value="UniProtKB-UniRule"/>
</dbReference>
<dbReference type="AlphaFoldDB" id="A0A139A0K1"/>
<gene>
    <name evidence="22" type="ORF">M427DRAFT_104201</name>
</gene>
<evidence type="ECO:0000256" key="10">
    <source>
        <dbReference type="ARBA" id="ARBA00022946"/>
    </source>
</evidence>
<evidence type="ECO:0000256" key="8">
    <source>
        <dbReference type="ARBA" id="ARBA00022792"/>
    </source>
</evidence>
<keyword evidence="14 19" id="KW-0411">Iron-sulfur</keyword>
<reference evidence="22 23" key="1">
    <citation type="journal article" date="2015" name="Genome Biol. Evol.">
        <title>Phylogenomic analyses indicate that early fungi evolved digesting cell walls of algal ancestors of land plants.</title>
        <authorList>
            <person name="Chang Y."/>
            <person name="Wang S."/>
            <person name="Sekimoto S."/>
            <person name="Aerts A.L."/>
            <person name="Choi C."/>
            <person name="Clum A."/>
            <person name="LaButti K.M."/>
            <person name="Lindquist E.A."/>
            <person name="Yee Ngan C."/>
            <person name="Ohm R.A."/>
            <person name="Salamov A.A."/>
            <person name="Grigoriev I.V."/>
            <person name="Spatafora J.W."/>
            <person name="Berbee M.L."/>
        </authorList>
    </citation>
    <scope>NUCLEOTIDE SEQUENCE [LARGE SCALE GENOMIC DNA]</scope>
    <source>
        <strain evidence="22 23">JEL478</strain>
    </source>
</reference>
<evidence type="ECO:0000256" key="4">
    <source>
        <dbReference type="ARBA" id="ARBA00006796"/>
    </source>
</evidence>
<keyword evidence="7 19" id="KW-0479">Metal-binding</keyword>
<keyword evidence="10" id="KW-0809">Transit peptide</keyword>
<keyword evidence="8" id="KW-0999">Mitochondrion inner membrane</keyword>
<dbReference type="PANTHER" id="PTHR10617">
    <property type="entry name" value="ELECTRON TRANSFER FLAVOPROTEIN-UBIQUINONE OXIDOREDUCTASE"/>
    <property type="match status" value="1"/>
</dbReference>
<sequence>MSLFSAKTLVTHHHLPAGASRPLATIASDSLTEEQRELLASPRDVDEVDVVIVGGGPAGLSAAIKLKQLAEKDGKEIRVVVVEKASEIGAHTLSGAVIEPRALSELFPDWADMGAPLTTPATEDHFWFLTSKHAIPLPHPPSLNNKGNYIVSLQQVVKWLGERAEEAGVEVYAGISASEILYNPDDSVRGIATADSGISRSGVPKDTFARGMEIHAKLTVFAEGCHGSLTKKLIKKLGLREEGKFQTYGIGIKEVWEVPEDHPHFQPGLVAHTVGWPVDHRTYSGTWMYHMEPNIISIGMVIGLDYENPYLSPYKEFQKHKTHPQIRKYLEGGKVVSYGARALVEGGLQSLPQMVVKGGLIVGDSAGTLNMPKIKGTHNAMKTGIMAAESAYASLSGSDAESLSPDTPIHPTEYNERFQSSWVYDELYQVRNVRPSWHNPLRLYGFMLYSALDTYIFKGRVPWTLQHGKPDHETLKPAKDSKPPVYPKPDGVLTFDLLENLSRANTGHAEDQVPHLRLQRGQQEMVERNFGVYGGPEAKFCPAGVYEYVDDHASPHVVSDPADPSAPAAPKRLQINFTNCVHCKTCDIKDPSQNIDWTVPENGGGPKYSYT</sequence>